<evidence type="ECO:0000313" key="1">
    <source>
        <dbReference type="EMBL" id="KAJ9652372.1"/>
    </source>
</evidence>
<evidence type="ECO:0000313" key="2">
    <source>
        <dbReference type="Proteomes" id="UP001172386"/>
    </source>
</evidence>
<reference evidence="1" key="1">
    <citation type="submission" date="2022-10" db="EMBL/GenBank/DDBJ databases">
        <title>Culturing micro-colonial fungi from biological soil crusts in the Mojave desert and describing Neophaeococcomyces mojavensis, and introducing the new genera and species Taxawa tesnikishii.</title>
        <authorList>
            <person name="Kurbessoian T."/>
            <person name="Stajich J.E."/>
        </authorList>
    </citation>
    <scope>NUCLEOTIDE SEQUENCE</scope>
    <source>
        <strain evidence="1">JES_112</strain>
    </source>
</reference>
<gene>
    <name evidence="1" type="ORF">H2198_008376</name>
</gene>
<proteinExistence type="predicted"/>
<comment type="caution">
    <text evidence="1">The sequence shown here is derived from an EMBL/GenBank/DDBJ whole genome shotgun (WGS) entry which is preliminary data.</text>
</comment>
<name>A0ACC2ZXK9_9EURO</name>
<organism evidence="1 2">
    <name type="scientific">Neophaeococcomyces mojaviensis</name>
    <dbReference type="NCBI Taxonomy" id="3383035"/>
    <lineage>
        <taxon>Eukaryota</taxon>
        <taxon>Fungi</taxon>
        <taxon>Dikarya</taxon>
        <taxon>Ascomycota</taxon>
        <taxon>Pezizomycotina</taxon>
        <taxon>Eurotiomycetes</taxon>
        <taxon>Chaetothyriomycetidae</taxon>
        <taxon>Chaetothyriales</taxon>
        <taxon>Chaetothyriales incertae sedis</taxon>
        <taxon>Neophaeococcomyces</taxon>
    </lineage>
</organism>
<sequence>MTDFYDAQHKASQQLNGEKHSSFATYLPSVPVTVERKPYLPKSDDGIQNLGTARANIAADEEHPNGTTEDGYAESRRNRSVLQQHCDYWDTDNDGVIWPQDTYYGCRRFGWNPFLSLLAVYFINVGLSYPTCPGILPDPFFRIYTARIHKDKHGSSTRTYDNEGRFKPQSFEDIFSKYDRGNKGGLTLGDIWALHKGQRMVFDFFGWFAVFLEWLATYLLIWPEDGIMKKEDIRGIYDGSIFYKKAEEVHRRKQKLQERRLD</sequence>
<accession>A0ACC2ZXK9</accession>
<protein>
    <submittedName>
        <fullName evidence="1">Uncharacterized protein</fullName>
    </submittedName>
</protein>
<keyword evidence="2" id="KW-1185">Reference proteome</keyword>
<dbReference type="Proteomes" id="UP001172386">
    <property type="component" value="Unassembled WGS sequence"/>
</dbReference>
<dbReference type="EMBL" id="JAPDRQ010000202">
    <property type="protein sequence ID" value="KAJ9652372.1"/>
    <property type="molecule type" value="Genomic_DNA"/>
</dbReference>